<dbReference type="CDD" id="cd00170">
    <property type="entry name" value="SEC14"/>
    <property type="match status" value="1"/>
</dbReference>
<protein>
    <recommendedName>
        <fullName evidence="1">CRAL-TRIO domain-containing protein</fullName>
    </recommendedName>
</protein>
<dbReference type="Proteomes" id="UP001355207">
    <property type="component" value="Chromosome 1"/>
</dbReference>
<dbReference type="Pfam" id="PF00650">
    <property type="entry name" value="CRAL_TRIO"/>
    <property type="match status" value="1"/>
</dbReference>
<dbReference type="InterPro" id="IPR052578">
    <property type="entry name" value="PI_Transfer_CRAL-TRIO"/>
</dbReference>
<dbReference type="Gene3D" id="3.40.525.10">
    <property type="entry name" value="CRAL-TRIO lipid binding domain"/>
    <property type="match status" value="1"/>
</dbReference>
<dbReference type="GO" id="GO:0008526">
    <property type="term" value="F:phosphatidylinositol transfer activity"/>
    <property type="evidence" value="ECO:0007669"/>
    <property type="project" value="TreeGrafter"/>
</dbReference>
<proteinExistence type="predicted"/>
<dbReference type="PANTHER" id="PTHR45824">
    <property type="entry name" value="GH16843P"/>
    <property type="match status" value="1"/>
</dbReference>
<evidence type="ECO:0000259" key="1">
    <source>
        <dbReference type="PROSITE" id="PS50191"/>
    </source>
</evidence>
<sequence length="325" mass="36729">MASLSSIEALFSPPATVKPISKPQLTQDQETKLESLISHFGGDYTLPVKQNAEEQSSLTDREMMFLSKETFVRFLVATKDDLQATITRLEGCLQWRRFEDIDDVERMSKVCEPESTTGKNVALGFSVQGQPILYFFPNASALSYEDPKTIERFNGSGHPMVYMLERAKDFMCAGVTNTFVIFQWSGKKQGPSTPISVVKATNHILSNYYPETLGCSSFQDMPWMYKTIINLIWPFVDPNTKKKVKFASTGANEIVKEGLVDTKQLLKEAGGDLNVPYTHDVYWPALLKTCLKIREEEEARWRAIGERQVGRAENLFKRPIPATSE</sequence>
<dbReference type="Pfam" id="PF03765">
    <property type="entry name" value="CRAL_TRIO_N"/>
    <property type="match status" value="1"/>
</dbReference>
<accession>A0AAX4JP88</accession>
<dbReference type="SUPFAM" id="SSF46938">
    <property type="entry name" value="CRAL/TRIO N-terminal domain"/>
    <property type="match status" value="1"/>
</dbReference>
<evidence type="ECO:0000313" key="2">
    <source>
        <dbReference type="EMBL" id="WWC86370.1"/>
    </source>
</evidence>
<feature type="domain" description="CRAL-TRIO" evidence="1">
    <location>
        <begin position="123"/>
        <end position="277"/>
    </location>
</feature>
<dbReference type="PANTHER" id="PTHR45824:SF29">
    <property type="entry name" value="GH16843P"/>
    <property type="match status" value="1"/>
</dbReference>
<name>A0AAX4JP88_9TREE</name>
<dbReference type="InterPro" id="IPR011074">
    <property type="entry name" value="CRAL/TRIO_N_dom"/>
</dbReference>
<dbReference type="AlphaFoldDB" id="A0AAX4JP88"/>
<dbReference type="InterPro" id="IPR036865">
    <property type="entry name" value="CRAL-TRIO_dom_sf"/>
</dbReference>
<keyword evidence="3" id="KW-1185">Reference proteome</keyword>
<evidence type="ECO:0000313" key="3">
    <source>
        <dbReference type="Proteomes" id="UP001355207"/>
    </source>
</evidence>
<dbReference type="RefSeq" id="XP_066073133.1">
    <property type="nucleotide sequence ID" value="XM_066217036.1"/>
</dbReference>
<dbReference type="InterPro" id="IPR001251">
    <property type="entry name" value="CRAL-TRIO_dom"/>
</dbReference>
<dbReference type="SUPFAM" id="SSF52087">
    <property type="entry name" value="CRAL/TRIO domain"/>
    <property type="match status" value="1"/>
</dbReference>
<dbReference type="PROSITE" id="PS50191">
    <property type="entry name" value="CRAL_TRIO"/>
    <property type="match status" value="1"/>
</dbReference>
<dbReference type="GeneID" id="91091918"/>
<dbReference type="InterPro" id="IPR036273">
    <property type="entry name" value="CRAL/TRIO_N_dom_sf"/>
</dbReference>
<reference evidence="2 3" key="1">
    <citation type="submission" date="2024-01" db="EMBL/GenBank/DDBJ databases">
        <title>Comparative genomics of Cryptococcus and Kwoniella reveals pathogenesis evolution and contrasting modes of karyotype evolution via chromosome fusion or intercentromeric recombination.</title>
        <authorList>
            <person name="Coelho M.A."/>
            <person name="David-Palma M."/>
            <person name="Shea T."/>
            <person name="Bowers K."/>
            <person name="McGinley-Smith S."/>
            <person name="Mohammad A.W."/>
            <person name="Gnirke A."/>
            <person name="Yurkov A.M."/>
            <person name="Nowrousian M."/>
            <person name="Sun S."/>
            <person name="Cuomo C.A."/>
            <person name="Heitman J."/>
        </authorList>
    </citation>
    <scope>NUCLEOTIDE SEQUENCE [LARGE SCALE GENOMIC DNA]</scope>
    <source>
        <strain evidence="2 3">CBS 6074</strain>
    </source>
</reference>
<gene>
    <name evidence="2" type="ORF">L201_001246</name>
</gene>
<organism evidence="2 3">
    <name type="scientific">Kwoniella dendrophila CBS 6074</name>
    <dbReference type="NCBI Taxonomy" id="1295534"/>
    <lineage>
        <taxon>Eukaryota</taxon>
        <taxon>Fungi</taxon>
        <taxon>Dikarya</taxon>
        <taxon>Basidiomycota</taxon>
        <taxon>Agaricomycotina</taxon>
        <taxon>Tremellomycetes</taxon>
        <taxon>Tremellales</taxon>
        <taxon>Cryptococcaceae</taxon>
        <taxon>Kwoniella</taxon>
    </lineage>
</organism>
<dbReference type="EMBL" id="CP144098">
    <property type="protein sequence ID" value="WWC86370.1"/>
    <property type="molecule type" value="Genomic_DNA"/>
</dbReference>